<evidence type="ECO:0000313" key="2">
    <source>
        <dbReference type="EMBL" id="RKP39718.1"/>
    </source>
</evidence>
<gene>
    <name evidence="2" type="ORF">BJ085DRAFT_27343</name>
</gene>
<organism evidence="2 3">
    <name type="scientific">Dimargaris cristalligena</name>
    <dbReference type="NCBI Taxonomy" id="215637"/>
    <lineage>
        <taxon>Eukaryota</taxon>
        <taxon>Fungi</taxon>
        <taxon>Fungi incertae sedis</taxon>
        <taxon>Zoopagomycota</taxon>
        <taxon>Kickxellomycotina</taxon>
        <taxon>Dimargaritomycetes</taxon>
        <taxon>Dimargaritales</taxon>
        <taxon>Dimargaritaceae</taxon>
        <taxon>Dimargaris</taxon>
    </lineage>
</organism>
<evidence type="ECO:0000256" key="1">
    <source>
        <dbReference type="SAM" id="MobiDB-lite"/>
    </source>
</evidence>
<sequence length="575" mass="63390">MGKRNHYLGAWGPFTLAMSAVMLAHHNQFALSLSNAQLVSLADGRQEARQLATSTLDQPGSQPLHLFNKESPIMGKSIFQVIRPTWNTYDSELGYGGPDGDGYIQLSMDGLCVGLAAPSVQDWNPAGPATTPVQLLSCQERGTYLYPSYPTTQQPNLVCLQSYDDRQLYLSANPGAESTAVMTTAGSTCHPWNLSVVDGLRCDPQAMLQYYGSNAITLGTVLDRLELDRTRFQEALRQGEPFQLTDEEQWLLRMCASRQQALIRQLVQLPETLGAARKTLADQVLVPFTKQVSEVFDVFFVQALASDTLRKKAVIHREKIVEAVGGIVSMVNKILGEIVCRLGRSFCAAKYFDQDFSNQPKIDVKTKEIQEGGSGFATQSFNAYWDQMVETLFNSNEHEVRQTTQQLTSAVNLEANVQPIITADQAAQYTFQLIQKLTQVPETAKSFCIIRKKSLSEKLIPRRRSSATTTVAAAAEPTVELTADQDLPEDATMVDRGTQATGSPADQAEKDKGSVSTDTTVPAAPGNSKVIMPKNAWAILNEPQYANLWSEEDILNGRNGWNLKVKSTYWPTKSC</sequence>
<accession>A0A4Q0A1Q5</accession>
<keyword evidence="3" id="KW-1185">Reference proteome</keyword>
<feature type="compositionally biased region" description="Low complexity" evidence="1">
    <location>
        <begin position="467"/>
        <end position="482"/>
    </location>
</feature>
<proteinExistence type="predicted"/>
<dbReference type="Proteomes" id="UP000268162">
    <property type="component" value="Unassembled WGS sequence"/>
</dbReference>
<reference evidence="3" key="1">
    <citation type="journal article" date="2018" name="Nat. Microbiol.">
        <title>Leveraging single-cell genomics to expand the fungal tree of life.</title>
        <authorList>
            <person name="Ahrendt S.R."/>
            <person name="Quandt C.A."/>
            <person name="Ciobanu D."/>
            <person name="Clum A."/>
            <person name="Salamov A."/>
            <person name="Andreopoulos B."/>
            <person name="Cheng J.F."/>
            <person name="Woyke T."/>
            <person name="Pelin A."/>
            <person name="Henrissat B."/>
            <person name="Reynolds N.K."/>
            <person name="Benny G.L."/>
            <person name="Smith M.E."/>
            <person name="James T.Y."/>
            <person name="Grigoriev I.V."/>
        </authorList>
    </citation>
    <scope>NUCLEOTIDE SEQUENCE [LARGE SCALE GENOMIC DNA]</scope>
    <source>
        <strain evidence="3">RSA 468</strain>
    </source>
</reference>
<dbReference type="EMBL" id="ML002249">
    <property type="protein sequence ID" value="RKP39718.1"/>
    <property type="molecule type" value="Genomic_DNA"/>
</dbReference>
<evidence type="ECO:0000313" key="3">
    <source>
        <dbReference type="Proteomes" id="UP000268162"/>
    </source>
</evidence>
<protein>
    <submittedName>
        <fullName evidence="2">Uncharacterized protein</fullName>
    </submittedName>
</protein>
<dbReference type="AlphaFoldDB" id="A0A4Q0A1Q5"/>
<feature type="region of interest" description="Disordered" evidence="1">
    <location>
        <begin position="465"/>
        <end position="527"/>
    </location>
</feature>
<name>A0A4Q0A1Q5_9FUNG</name>